<dbReference type="Proteomes" id="UP000451471">
    <property type="component" value="Unassembled WGS sequence"/>
</dbReference>
<reference evidence="2 3" key="1">
    <citation type="submission" date="2019-12" db="EMBL/GenBank/DDBJ databases">
        <title>Halocatena pleomorpha gen. nov. sp. nov., an extremely halophilic archaeon of family Halobacteriaceae isolated from saltpan soil.</title>
        <authorList>
            <person name="Pal Y."/>
            <person name="Verma A."/>
            <person name="Krishnamurthi S."/>
            <person name="Kumar P."/>
        </authorList>
    </citation>
    <scope>NUCLEOTIDE SEQUENCE [LARGE SCALE GENOMIC DNA]</scope>
    <source>
        <strain evidence="2 3">JCM 16495</strain>
    </source>
</reference>
<keyword evidence="1" id="KW-1133">Transmembrane helix</keyword>
<evidence type="ECO:0000256" key="1">
    <source>
        <dbReference type="SAM" id="Phobius"/>
    </source>
</evidence>
<dbReference type="RefSeq" id="WP_158206471.1">
    <property type="nucleotide sequence ID" value="NZ_WSZK01000042.1"/>
</dbReference>
<comment type="caution">
    <text evidence="2">The sequence shown here is derived from an EMBL/GenBank/DDBJ whole genome shotgun (WGS) entry which is preliminary data.</text>
</comment>
<accession>A0A6B0GRQ4</accession>
<evidence type="ECO:0000313" key="2">
    <source>
        <dbReference type="EMBL" id="MWG36821.1"/>
    </source>
</evidence>
<protein>
    <submittedName>
        <fullName evidence="2">Uncharacterized protein</fullName>
    </submittedName>
</protein>
<organism evidence="2 3">
    <name type="scientific">Halomarina oriensis</name>
    <dbReference type="NCBI Taxonomy" id="671145"/>
    <lineage>
        <taxon>Archaea</taxon>
        <taxon>Methanobacteriati</taxon>
        <taxon>Methanobacteriota</taxon>
        <taxon>Stenosarchaea group</taxon>
        <taxon>Halobacteria</taxon>
        <taxon>Halobacteriales</taxon>
        <taxon>Natronomonadaceae</taxon>
        <taxon>Halomarina</taxon>
    </lineage>
</organism>
<name>A0A6B0GRQ4_9EURY</name>
<keyword evidence="1" id="KW-0812">Transmembrane</keyword>
<feature type="transmembrane region" description="Helical" evidence="1">
    <location>
        <begin position="21"/>
        <end position="43"/>
    </location>
</feature>
<proteinExistence type="predicted"/>
<evidence type="ECO:0000313" key="3">
    <source>
        <dbReference type="Proteomes" id="UP000451471"/>
    </source>
</evidence>
<keyword evidence="3" id="KW-1185">Reference proteome</keyword>
<dbReference type="OrthoDB" id="168676at2157"/>
<dbReference type="EMBL" id="WSZK01000042">
    <property type="protein sequence ID" value="MWG36821.1"/>
    <property type="molecule type" value="Genomic_DNA"/>
</dbReference>
<keyword evidence="1" id="KW-0472">Membrane</keyword>
<sequence length="83" mass="9268">MPSQRTHDRIHRVRLYLREHTAVRFFALPIVLMGAILLFFFLASGRATPLESVSMVGLFVVASLVVVSVSVLVERTVLSLRSS</sequence>
<dbReference type="AlphaFoldDB" id="A0A6B0GRQ4"/>
<feature type="transmembrane region" description="Helical" evidence="1">
    <location>
        <begin position="55"/>
        <end position="73"/>
    </location>
</feature>
<gene>
    <name evidence="2" type="ORF">GQS65_20430</name>
</gene>